<dbReference type="SUPFAM" id="SSF56752">
    <property type="entry name" value="D-aminoacid aminotransferase-like PLP-dependent enzymes"/>
    <property type="match status" value="1"/>
</dbReference>
<dbReference type="Proteomes" id="UP000285710">
    <property type="component" value="Unassembled WGS sequence"/>
</dbReference>
<name>A0A443J203_9RHOB</name>
<dbReference type="InterPro" id="IPR043132">
    <property type="entry name" value="BCAT-like_C"/>
</dbReference>
<dbReference type="Gene3D" id="3.20.10.10">
    <property type="entry name" value="D-amino Acid Aminotransferase, subunit A, domain 2"/>
    <property type="match status" value="1"/>
</dbReference>
<keyword evidence="3" id="KW-1185">Reference proteome</keyword>
<dbReference type="NCBIfam" id="NF005729">
    <property type="entry name" value="PRK07546.1-3"/>
    <property type="match status" value="1"/>
</dbReference>
<sequence length="212" mass="22980">MGGSPVESPLHRAPDGLKLIETAHWDGAACRFLDRHLARLADGARRLGWHLPVLRGAFAGPAGRAARMRLLIGADGVASVETAPLPVPVARWHVGLSGERLRSDDPWLRIKSTHRPAYDAARRALPEGLDEVLLLNERGEVCEGSITTVFFDRGAGMRTPPLASGVLPGVLRSEMIARGVREEVLVPHDLPLVRLWLGNALRGMGEAVFVPR</sequence>
<dbReference type="InterPro" id="IPR036038">
    <property type="entry name" value="Aminotransferase-like"/>
</dbReference>
<comment type="caution">
    <text evidence="2">The sequence shown here is derived from an EMBL/GenBank/DDBJ whole genome shotgun (WGS) entry which is preliminary data.</text>
</comment>
<dbReference type="Pfam" id="PF01063">
    <property type="entry name" value="Aminotran_4"/>
    <property type="match status" value="1"/>
</dbReference>
<dbReference type="EMBL" id="SAUW01000003">
    <property type="protein sequence ID" value="RWR14413.1"/>
    <property type="molecule type" value="Genomic_DNA"/>
</dbReference>
<reference evidence="2 3" key="1">
    <citation type="submission" date="2019-01" db="EMBL/GenBank/DDBJ databases">
        <title>Sinorhodobacter populi sp. nov. isolated from the symptomatic bark tissue of Populus euramericana canker.</title>
        <authorList>
            <person name="Xu G."/>
        </authorList>
    </citation>
    <scope>NUCLEOTIDE SEQUENCE [LARGE SCALE GENOMIC DNA]</scope>
    <source>
        <strain evidence="2 3">2D-5</strain>
    </source>
</reference>
<keyword evidence="2" id="KW-0032">Aminotransferase</keyword>
<gene>
    <name evidence="2" type="ORF">D2T33_04185</name>
</gene>
<dbReference type="Gene3D" id="3.30.470.10">
    <property type="match status" value="1"/>
</dbReference>
<dbReference type="GO" id="GO:0008483">
    <property type="term" value="F:transaminase activity"/>
    <property type="evidence" value="ECO:0007669"/>
    <property type="project" value="UniProtKB-KW"/>
</dbReference>
<evidence type="ECO:0000256" key="1">
    <source>
        <dbReference type="ARBA" id="ARBA00014472"/>
    </source>
</evidence>
<keyword evidence="2" id="KW-0808">Transferase</keyword>
<evidence type="ECO:0000313" key="3">
    <source>
        <dbReference type="Proteomes" id="UP000285710"/>
    </source>
</evidence>
<evidence type="ECO:0000313" key="2">
    <source>
        <dbReference type="EMBL" id="RWR14413.1"/>
    </source>
</evidence>
<proteinExistence type="predicted"/>
<dbReference type="InterPro" id="IPR001544">
    <property type="entry name" value="Aminotrans_IV"/>
</dbReference>
<dbReference type="AlphaFoldDB" id="A0A443J203"/>
<organism evidence="2 3">
    <name type="scientific">Paenirhodobacter populi</name>
    <dbReference type="NCBI Taxonomy" id="2306993"/>
    <lineage>
        <taxon>Bacteria</taxon>
        <taxon>Pseudomonadati</taxon>
        <taxon>Pseudomonadota</taxon>
        <taxon>Alphaproteobacteria</taxon>
        <taxon>Rhodobacterales</taxon>
        <taxon>Rhodobacter group</taxon>
        <taxon>Paenirhodobacter</taxon>
    </lineage>
</organism>
<accession>A0A443J203</accession>
<dbReference type="InterPro" id="IPR043131">
    <property type="entry name" value="BCAT-like_N"/>
</dbReference>
<reference evidence="2 3" key="2">
    <citation type="submission" date="2019-01" db="EMBL/GenBank/DDBJ databases">
        <authorList>
            <person name="Li Y."/>
        </authorList>
    </citation>
    <scope>NUCLEOTIDE SEQUENCE [LARGE SCALE GENOMIC DNA]</scope>
    <source>
        <strain evidence="2 3">2D-5</strain>
    </source>
</reference>
<protein>
    <recommendedName>
        <fullName evidence="1">Probable branched-chain-amino-acid aminotransferase</fullName>
    </recommendedName>
</protein>